<feature type="region of interest" description="Disordered" evidence="5">
    <location>
        <begin position="569"/>
        <end position="672"/>
    </location>
</feature>
<dbReference type="OrthoDB" id="28186at2759"/>
<evidence type="ECO:0000256" key="3">
    <source>
        <dbReference type="ARBA" id="ARBA00022989"/>
    </source>
</evidence>
<gene>
    <name evidence="8" type="ORF">FDP41_009664</name>
</gene>
<dbReference type="Proteomes" id="UP000444721">
    <property type="component" value="Unassembled WGS sequence"/>
</dbReference>
<dbReference type="RefSeq" id="XP_044556683.1">
    <property type="nucleotide sequence ID" value="XM_044713646.1"/>
</dbReference>
<reference evidence="8 9" key="1">
    <citation type="journal article" date="2019" name="Sci. Rep.">
        <title>Nanopore sequencing improves the draft genome of the human pathogenic amoeba Naegleria fowleri.</title>
        <authorList>
            <person name="Liechti N."/>
            <person name="Schurch N."/>
            <person name="Bruggmann R."/>
            <person name="Wittwer M."/>
        </authorList>
    </citation>
    <scope>NUCLEOTIDE SEQUENCE [LARGE SCALE GENOMIC DNA]</scope>
    <source>
        <strain evidence="8 9">ATCC 30894</strain>
    </source>
</reference>
<feature type="transmembrane region" description="Helical" evidence="6">
    <location>
        <begin position="235"/>
        <end position="256"/>
    </location>
</feature>
<dbReference type="VEuPathDB" id="AmoebaDB:NfTy_087220"/>
<feature type="domain" description="Wntless-like transmembrane" evidence="7">
    <location>
        <begin position="224"/>
        <end position="521"/>
    </location>
</feature>
<feature type="transmembrane region" description="Helical" evidence="6">
    <location>
        <begin position="297"/>
        <end position="321"/>
    </location>
</feature>
<feature type="transmembrane region" description="Helical" evidence="6">
    <location>
        <begin position="333"/>
        <end position="354"/>
    </location>
</feature>
<evidence type="ECO:0000256" key="6">
    <source>
        <dbReference type="SAM" id="Phobius"/>
    </source>
</evidence>
<feature type="compositionally biased region" description="Low complexity" evidence="5">
    <location>
        <begin position="610"/>
        <end position="622"/>
    </location>
</feature>
<evidence type="ECO:0000259" key="7">
    <source>
        <dbReference type="Pfam" id="PF06664"/>
    </source>
</evidence>
<dbReference type="OMA" id="AKTEQKW"/>
<dbReference type="VEuPathDB" id="AmoebaDB:FDP41_009664"/>
<proteinExistence type="predicted"/>
<dbReference type="GeneID" id="68116879"/>
<keyword evidence="3 6" id="KW-1133">Transmembrane helix</keyword>
<organism evidence="8 9">
    <name type="scientific">Naegleria fowleri</name>
    <name type="common">Brain eating amoeba</name>
    <dbReference type="NCBI Taxonomy" id="5763"/>
    <lineage>
        <taxon>Eukaryota</taxon>
        <taxon>Discoba</taxon>
        <taxon>Heterolobosea</taxon>
        <taxon>Tetramitia</taxon>
        <taxon>Eutetramitia</taxon>
        <taxon>Vahlkampfiidae</taxon>
        <taxon>Naegleria</taxon>
    </lineage>
</organism>
<dbReference type="AlphaFoldDB" id="A0A6A5BDG8"/>
<feature type="compositionally biased region" description="Low complexity" evidence="5">
    <location>
        <begin position="645"/>
        <end position="655"/>
    </location>
</feature>
<feature type="compositionally biased region" description="Acidic residues" evidence="5">
    <location>
        <begin position="587"/>
        <end position="599"/>
    </location>
</feature>
<evidence type="ECO:0000256" key="2">
    <source>
        <dbReference type="ARBA" id="ARBA00022692"/>
    </source>
</evidence>
<feature type="compositionally biased region" description="Polar residues" evidence="5">
    <location>
        <begin position="623"/>
        <end position="635"/>
    </location>
</feature>
<feature type="transmembrane region" description="Helical" evidence="6">
    <location>
        <begin position="497"/>
        <end position="519"/>
    </location>
</feature>
<sequence>MQKSSSSPPPNYSVLIDTLPSWTILLTFIFFFLSVFGCVGVLFFAPNYKHFVTDKIQNVIMNGVNLRQVLNGEKPFVIPTPQFKKANQEITISLLFKENTELVSGLTRDGVGITILSIQGSSDNTVFHNMTNHSYKITRSLNCEGSSNIGNHNTPETRSSSVLLSMTSVLDTYTNYFCTPMVIYRDRYITYPFYRIELQLQNDNGLAQSLLRDDVLFYRIEYVNIEFTEFESTIRYLYCAISILVFLFYGFILLKYQKYSYAKTEQKWILFLLLLLILFNNPLFIGDWMANDWLLPFLNVIFQATFISFYLLFLMVITASANTHPKERTFTRFYLWKFINCLLFWTCLCISMLYERFETFGDRVVYDYISFEDHSIFGLFRVCVMFFGGIATLFIFYQIFKALGGNDFVQLAEKVNKAYLSNHALQPSHSLTSNNIIHDQQVIESLKHKVAMNIISYSNTHQSSVRFKYFFILTFLVLLLLCANLFSFLYLNNANSSAQYLGVFPLFNFYCILLAIYFIPSLKVDERDVSQSYINSSSSSSGLFFNNNNTHGGGGGGSSSMMMMMEYGQSHRERRDSHEERIQSGGDNDDESVDDDDENDGRRHRRRHGTTTTAAAASATTTPFHNTSPIQTTQKSGGGGGDESTTTNNNTTTTNSLLLDIYVDDSSAGQRQ</sequence>
<evidence type="ECO:0000313" key="8">
    <source>
        <dbReference type="EMBL" id="KAF0971968.1"/>
    </source>
</evidence>
<evidence type="ECO:0000256" key="4">
    <source>
        <dbReference type="ARBA" id="ARBA00023136"/>
    </source>
</evidence>
<comment type="caution">
    <text evidence="8">The sequence shown here is derived from an EMBL/GenBank/DDBJ whole genome shotgun (WGS) entry which is preliminary data.</text>
</comment>
<protein>
    <recommendedName>
        <fullName evidence="7">Wntless-like transmembrane domain-containing protein</fullName>
    </recommendedName>
</protein>
<dbReference type="GO" id="GO:0016020">
    <property type="term" value="C:membrane"/>
    <property type="evidence" value="ECO:0007669"/>
    <property type="project" value="UniProtKB-SubCell"/>
</dbReference>
<name>A0A6A5BDG8_NAEFO</name>
<dbReference type="PANTHER" id="PTHR31918:SF1">
    <property type="entry name" value="TRANSMEMBRANE PROTEIN 181"/>
    <property type="match status" value="1"/>
</dbReference>
<keyword evidence="4 6" id="KW-0472">Membrane</keyword>
<dbReference type="PANTHER" id="PTHR31918">
    <property type="entry name" value="TRANSMEMBRANE PROTEIN 181"/>
    <property type="match status" value="1"/>
</dbReference>
<feature type="transmembrane region" description="Helical" evidence="6">
    <location>
        <begin position="268"/>
        <end position="285"/>
    </location>
</feature>
<dbReference type="GO" id="GO:0015643">
    <property type="term" value="F:toxic substance binding"/>
    <property type="evidence" value="ECO:0007669"/>
    <property type="project" value="InterPro"/>
</dbReference>
<accession>A0A6A5BDG8</accession>
<keyword evidence="2 6" id="KW-0812">Transmembrane</keyword>
<dbReference type="InterPro" id="IPR040416">
    <property type="entry name" value="TMEM181"/>
</dbReference>
<feature type="transmembrane region" description="Helical" evidence="6">
    <location>
        <begin position="374"/>
        <end position="397"/>
    </location>
</feature>
<dbReference type="EMBL" id="VFQX01000072">
    <property type="protein sequence ID" value="KAF0971968.1"/>
    <property type="molecule type" value="Genomic_DNA"/>
</dbReference>
<evidence type="ECO:0000256" key="5">
    <source>
        <dbReference type="SAM" id="MobiDB-lite"/>
    </source>
</evidence>
<feature type="transmembrane region" description="Helical" evidence="6">
    <location>
        <begin position="21"/>
        <end position="45"/>
    </location>
</feature>
<dbReference type="VEuPathDB" id="AmoebaDB:NF0099850"/>
<evidence type="ECO:0000256" key="1">
    <source>
        <dbReference type="ARBA" id="ARBA00004141"/>
    </source>
</evidence>
<evidence type="ECO:0000313" key="9">
    <source>
        <dbReference type="Proteomes" id="UP000444721"/>
    </source>
</evidence>
<feature type="transmembrane region" description="Helical" evidence="6">
    <location>
        <begin position="469"/>
        <end position="491"/>
    </location>
</feature>
<keyword evidence="9" id="KW-1185">Reference proteome</keyword>
<dbReference type="InterPro" id="IPR047843">
    <property type="entry name" value="WLS-like_TM"/>
</dbReference>
<feature type="compositionally biased region" description="Basic and acidic residues" evidence="5">
    <location>
        <begin position="569"/>
        <end position="582"/>
    </location>
</feature>
<comment type="subcellular location">
    <subcellularLocation>
        <location evidence="1">Membrane</location>
        <topology evidence="1">Multi-pass membrane protein</topology>
    </subcellularLocation>
</comment>
<dbReference type="Pfam" id="PF06664">
    <property type="entry name" value="WLS-like_TM"/>
    <property type="match status" value="1"/>
</dbReference>